<sequence length="423" mass="44041">MVSLFRIPVFRRLFAAQVVSLLGTGLMTVALGLLAFDLAGTDAGAVLGTALAIKMIAYVVMAPIMRAVCSHFSARSVLVGADVVRVVMAAALPFLGEVWQVYLLVFALQSASATFTPTFGSVIPTVVTDRDTYTRAISASRVAYDLESVVSPMIAAALLGLMSYSYLFVGTAIGFVGSATFVLTSGLHGSPRRSGTVRSVGDLWDNTTAGLRIMLQRPVFRGILWANVAAAAATAVVVVGSVVYVRATLGLGDSMLAVSLAVFGAGSIAAAVALRRLLRALGGVRRVVGHAAMLCAAALAGVAAMTATRPTPAALLILWFVLGAGTSLITMATTQLLRDHTHDDDRDVVFTAQFSSSHAAFLVTYPLAGWGPALVGPWVMPLAMAAMAATAGLLARRTWTRATSARPVRAHRSPTMTSEAVTG</sequence>
<name>A0A9X3D2Q9_9ACTN</name>
<feature type="transmembrane region" description="Helical" evidence="7">
    <location>
        <begin position="287"/>
        <end position="307"/>
    </location>
</feature>
<keyword evidence="5 7" id="KW-0472">Membrane</keyword>
<comment type="subcellular location">
    <subcellularLocation>
        <location evidence="1">Cell membrane</location>
        <topology evidence="1">Multi-pass membrane protein</topology>
    </subcellularLocation>
</comment>
<keyword evidence="9" id="KW-1185">Reference proteome</keyword>
<dbReference type="RefSeq" id="WP_266060683.1">
    <property type="nucleotide sequence ID" value="NZ_JAPKFM010000004.1"/>
</dbReference>
<dbReference type="EMBL" id="JAPKFM010000004">
    <property type="protein sequence ID" value="MCX2963610.1"/>
    <property type="molecule type" value="Genomic_DNA"/>
</dbReference>
<proteinExistence type="predicted"/>
<dbReference type="Pfam" id="PF07690">
    <property type="entry name" value="MFS_1"/>
    <property type="match status" value="1"/>
</dbReference>
<dbReference type="InterPro" id="IPR011701">
    <property type="entry name" value="MFS"/>
</dbReference>
<dbReference type="AlphaFoldDB" id="A0A9X3D2Q9"/>
<feature type="transmembrane region" description="Helical" evidence="7">
    <location>
        <begin position="45"/>
        <end position="65"/>
    </location>
</feature>
<dbReference type="InterPro" id="IPR036259">
    <property type="entry name" value="MFS_trans_sf"/>
</dbReference>
<evidence type="ECO:0000256" key="1">
    <source>
        <dbReference type="ARBA" id="ARBA00004651"/>
    </source>
</evidence>
<accession>A0A9X3D2Q9</accession>
<evidence type="ECO:0000313" key="8">
    <source>
        <dbReference type="EMBL" id="MCX2963610.1"/>
    </source>
</evidence>
<dbReference type="PANTHER" id="PTHR23513">
    <property type="entry name" value="INTEGRAL MEMBRANE EFFLUX PROTEIN-RELATED"/>
    <property type="match status" value="1"/>
</dbReference>
<dbReference type="PANTHER" id="PTHR23513:SF6">
    <property type="entry name" value="MAJOR FACILITATOR SUPERFAMILY ASSOCIATED DOMAIN-CONTAINING PROTEIN"/>
    <property type="match status" value="1"/>
</dbReference>
<reference evidence="8" key="1">
    <citation type="submission" date="2022-10" db="EMBL/GenBank/DDBJ databases">
        <title>WGS of marine actinomycetes from Thailand.</title>
        <authorList>
            <person name="Thawai C."/>
        </authorList>
    </citation>
    <scope>NUCLEOTIDE SEQUENCE</scope>
    <source>
        <strain evidence="8">SW21</strain>
    </source>
</reference>
<evidence type="ECO:0000256" key="3">
    <source>
        <dbReference type="ARBA" id="ARBA00022692"/>
    </source>
</evidence>
<feature type="compositionally biased region" description="Polar residues" evidence="6">
    <location>
        <begin position="414"/>
        <end position="423"/>
    </location>
</feature>
<gene>
    <name evidence="8" type="ORF">OSB52_05820</name>
</gene>
<keyword evidence="2" id="KW-1003">Cell membrane</keyword>
<feature type="transmembrane region" description="Helical" evidence="7">
    <location>
        <begin position="313"/>
        <end position="336"/>
    </location>
</feature>
<dbReference type="GO" id="GO:0022857">
    <property type="term" value="F:transmembrane transporter activity"/>
    <property type="evidence" value="ECO:0007669"/>
    <property type="project" value="InterPro"/>
</dbReference>
<protein>
    <submittedName>
        <fullName evidence="8">MFS transporter</fullName>
    </submittedName>
</protein>
<evidence type="ECO:0000256" key="4">
    <source>
        <dbReference type="ARBA" id="ARBA00022989"/>
    </source>
</evidence>
<keyword evidence="3 7" id="KW-0812">Transmembrane</keyword>
<feature type="transmembrane region" description="Helical" evidence="7">
    <location>
        <begin position="374"/>
        <end position="395"/>
    </location>
</feature>
<dbReference type="SUPFAM" id="SSF103473">
    <property type="entry name" value="MFS general substrate transporter"/>
    <property type="match status" value="1"/>
</dbReference>
<feature type="region of interest" description="Disordered" evidence="6">
    <location>
        <begin position="404"/>
        <end position="423"/>
    </location>
</feature>
<feature type="transmembrane region" description="Helical" evidence="7">
    <location>
        <begin position="256"/>
        <end position="275"/>
    </location>
</feature>
<feature type="transmembrane region" description="Helical" evidence="7">
    <location>
        <begin position="222"/>
        <end position="244"/>
    </location>
</feature>
<evidence type="ECO:0000256" key="5">
    <source>
        <dbReference type="ARBA" id="ARBA00023136"/>
    </source>
</evidence>
<feature type="transmembrane region" description="Helical" evidence="7">
    <location>
        <begin position="348"/>
        <end position="368"/>
    </location>
</feature>
<evidence type="ECO:0000313" key="9">
    <source>
        <dbReference type="Proteomes" id="UP001143347"/>
    </source>
</evidence>
<dbReference type="Proteomes" id="UP001143347">
    <property type="component" value="Unassembled WGS sequence"/>
</dbReference>
<evidence type="ECO:0000256" key="6">
    <source>
        <dbReference type="SAM" id="MobiDB-lite"/>
    </source>
</evidence>
<keyword evidence="4 7" id="KW-1133">Transmembrane helix</keyword>
<feature type="transmembrane region" description="Helical" evidence="7">
    <location>
        <begin position="12"/>
        <end position="33"/>
    </location>
</feature>
<comment type="caution">
    <text evidence="8">The sequence shown here is derived from an EMBL/GenBank/DDBJ whole genome shotgun (WGS) entry which is preliminary data.</text>
</comment>
<evidence type="ECO:0000256" key="2">
    <source>
        <dbReference type="ARBA" id="ARBA00022475"/>
    </source>
</evidence>
<dbReference type="GO" id="GO:0005886">
    <property type="term" value="C:plasma membrane"/>
    <property type="evidence" value="ECO:0007669"/>
    <property type="project" value="UniProtKB-SubCell"/>
</dbReference>
<feature type="transmembrane region" description="Helical" evidence="7">
    <location>
        <begin position="77"/>
        <end position="95"/>
    </location>
</feature>
<evidence type="ECO:0000256" key="7">
    <source>
        <dbReference type="SAM" id="Phobius"/>
    </source>
</evidence>
<dbReference type="Gene3D" id="1.20.1250.20">
    <property type="entry name" value="MFS general substrate transporter like domains"/>
    <property type="match status" value="1"/>
</dbReference>
<organism evidence="8 9">
    <name type="scientific">Gordonia aquimaris</name>
    <dbReference type="NCBI Taxonomy" id="2984863"/>
    <lineage>
        <taxon>Bacteria</taxon>
        <taxon>Bacillati</taxon>
        <taxon>Actinomycetota</taxon>
        <taxon>Actinomycetes</taxon>
        <taxon>Mycobacteriales</taxon>
        <taxon>Gordoniaceae</taxon>
        <taxon>Gordonia</taxon>
    </lineage>
</organism>